<dbReference type="PROSITE" id="PS51819">
    <property type="entry name" value="VOC"/>
    <property type="match status" value="1"/>
</dbReference>
<feature type="domain" description="VOC" evidence="1">
    <location>
        <begin position="6"/>
        <end position="135"/>
    </location>
</feature>
<dbReference type="GO" id="GO:0016829">
    <property type="term" value="F:lyase activity"/>
    <property type="evidence" value="ECO:0007669"/>
    <property type="project" value="UniProtKB-KW"/>
</dbReference>
<dbReference type="InterPro" id="IPR037523">
    <property type="entry name" value="VOC_core"/>
</dbReference>
<organism evidence="2 3">
    <name type="scientific">Brevibacterium yomogidense</name>
    <dbReference type="NCBI Taxonomy" id="946573"/>
    <lineage>
        <taxon>Bacteria</taxon>
        <taxon>Bacillati</taxon>
        <taxon>Actinomycetota</taxon>
        <taxon>Actinomycetes</taxon>
        <taxon>Micrococcales</taxon>
        <taxon>Brevibacteriaceae</taxon>
        <taxon>Brevibacterium</taxon>
    </lineage>
</organism>
<keyword evidence="3" id="KW-1185">Reference proteome</keyword>
<dbReference type="Pfam" id="PF00903">
    <property type="entry name" value="Glyoxalase"/>
    <property type="match status" value="1"/>
</dbReference>
<dbReference type="PANTHER" id="PTHR36503">
    <property type="entry name" value="BLR2520 PROTEIN"/>
    <property type="match status" value="1"/>
</dbReference>
<name>A0A1X6WV14_9MICO</name>
<sequence>MAVPAHFSIVTLGVADVAASASFYRRLGWEQRGDQSVGITWFRTAGTWIGLFGYAELAEDVGLDAGPVAQAGSAPAYRGVTLALNFASEAEVDDAMAEALEAGAVHVKKPTRAEWGGYSGYWADPDGHLWEVAYAPGMPAREDGTIEVPRG</sequence>
<dbReference type="RefSeq" id="WP_087003453.1">
    <property type="nucleotide sequence ID" value="NZ_FWFF01000001.1"/>
</dbReference>
<reference evidence="3" key="1">
    <citation type="submission" date="2017-02" db="EMBL/GenBank/DDBJ databases">
        <authorList>
            <person name="Dridi B."/>
        </authorList>
    </citation>
    <scope>NUCLEOTIDE SEQUENCE [LARGE SCALE GENOMIC DNA]</scope>
    <source>
        <strain evidence="3">B Co 03.10</strain>
    </source>
</reference>
<keyword evidence="2" id="KW-0456">Lyase</keyword>
<dbReference type="PANTHER" id="PTHR36503:SF1">
    <property type="entry name" value="BLR2520 PROTEIN"/>
    <property type="match status" value="1"/>
</dbReference>
<protein>
    <submittedName>
        <fullName evidence="2">Lactoylglutathione lyase and related lyases</fullName>
    </submittedName>
</protein>
<dbReference type="AlphaFoldDB" id="A0A1X6WV14"/>
<dbReference type="SUPFAM" id="SSF54593">
    <property type="entry name" value="Glyoxalase/Bleomycin resistance protein/Dihydroxybiphenyl dioxygenase"/>
    <property type="match status" value="1"/>
</dbReference>
<accession>A0A1X6WV14</accession>
<dbReference type="Proteomes" id="UP000196581">
    <property type="component" value="Unassembled WGS sequence"/>
</dbReference>
<evidence type="ECO:0000313" key="3">
    <source>
        <dbReference type="Proteomes" id="UP000196581"/>
    </source>
</evidence>
<evidence type="ECO:0000313" key="2">
    <source>
        <dbReference type="EMBL" id="SLM89186.1"/>
    </source>
</evidence>
<dbReference type="EMBL" id="FWFF01000001">
    <property type="protein sequence ID" value="SLM89186.1"/>
    <property type="molecule type" value="Genomic_DNA"/>
</dbReference>
<dbReference type="InterPro" id="IPR029068">
    <property type="entry name" value="Glyas_Bleomycin-R_OHBP_Dase"/>
</dbReference>
<gene>
    <name evidence="2" type="ORF">FM105_01215</name>
</gene>
<dbReference type="Gene3D" id="3.10.180.10">
    <property type="entry name" value="2,3-Dihydroxybiphenyl 1,2-Dioxygenase, domain 1"/>
    <property type="match status" value="1"/>
</dbReference>
<dbReference type="InterPro" id="IPR004360">
    <property type="entry name" value="Glyas_Fos-R_dOase_dom"/>
</dbReference>
<proteinExistence type="predicted"/>
<evidence type="ECO:0000259" key="1">
    <source>
        <dbReference type="PROSITE" id="PS51819"/>
    </source>
</evidence>